<reference evidence="2 3" key="1">
    <citation type="journal article" date="2015" name="Genome Announc.">
        <title>Expanding the biotechnology potential of lactobacilli through comparative genomics of 213 strains and associated genera.</title>
        <authorList>
            <person name="Sun Z."/>
            <person name="Harris H.M."/>
            <person name="McCann A."/>
            <person name="Guo C."/>
            <person name="Argimon S."/>
            <person name="Zhang W."/>
            <person name="Yang X."/>
            <person name="Jeffery I.B."/>
            <person name="Cooney J.C."/>
            <person name="Kagawa T.F."/>
            <person name="Liu W."/>
            <person name="Song Y."/>
            <person name="Salvetti E."/>
            <person name="Wrobel A."/>
            <person name="Rasinkangas P."/>
            <person name="Parkhill J."/>
            <person name="Rea M.C."/>
            <person name="O'Sullivan O."/>
            <person name="Ritari J."/>
            <person name="Douillard F.P."/>
            <person name="Paul Ross R."/>
            <person name="Yang R."/>
            <person name="Briner A.E."/>
            <person name="Felis G.E."/>
            <person name="de Vos W.M."/>
            <person name="Barrangou R."/>
            <person name="Klaenhammer T.R."/>
            <person name="Caufield P.W."/>
            <person name="Cui Y."/>
            <person name="Zhang H."/>
            <person name="O'Toole P.W."/>
        </authorList>
    </citation>
    <scope>NUCLEOTIDE SEQUENCE [LARGE SCALE GENOMIC DNA]</scope>
    <source>
        <strain evidence="2 3">DSM 18933</strain>
    </source>
</reference>
<dbReference type="PATRIC" id="fig|1423755.3.peg.991"/>
<dbReference type="GO" id="GO:0005829">
    <property type="term" value="C:cytosol"/>
    <property type="evidence" value="ECO:0007669"/>
    <property type="project" value="TreeGrafter"/>
</dbReference>
<protein>
    <submittedName>
        <fullName evidence="2">Oxidoreductase</fullName>
    </submittedName>
</protein>
<dbReference type="EMBL" id="AZGD01000018">
    <property type="protein sequence ID" value="KRM20057.1"/>
    <property type="molecule type" value="Genomic_DNA"/>
</dbReference>
<proteinExistence type="predicted"/>
<dbReference type="SUPFAM" id="SSF52218">
    <property type="entry name" value="Flavoproteins"/>
    <property type="match status" value="1"/>
</dbReference>
<dbReference type="AlphaFoldDB" id="A0A0R1WX11"/>
<dbReference type="Gene3D" id="3.40.50.360">
    <property type="match status" value="1"/>
</dbReference>
<dbReference type="InterPro" id="IPR050712">
    <property type="entry name" value="NAD(P)H-dep_reductase"/>
</dbReference>
<comment type="caution">
    <text evidence="2">The sequence shown here is derived from an EMBL/GenBank/DDBJ whole genome shotgun (WGS) entry which is preliminary data.</text>
</comment>
<feature type="domain" description="NADPH-dependent FMN reductase-like" evidence="1">
    <location>
        <begin position="5"/>
        <end position="147"/>
    </location>
</feature>
<sequence length="201" mass="22293">MKHYIGIAGTNSKASTNLKLMQYVKKHFNKDVDVELVDISSLPVFFKGTADQVPNEALEIAAKIEAADGVIIATPEYDHSIPAVLMNALAWLSYTKRPFIGKPVMIIGASYGTLGASRAQAHLRRILDAPELSALVMPSSEYFLSHSLQAFDENGDLKDEQKVVELENLMKQFNTYIQFAKNVDVTARLNSSQAQYLKVEE</sequence>
<dbReference type="eggNOG" id="COG0431">
    <property type="taxonomic scope" value="Bacteria"/>
</dbReference>
<dbReference type="STRING" id="1423755.FC40_GL000934"/>
<evidence type="ECO:0000259" key="1">
    <source>
        <dbReference type="Pfam" id="PF03358"/>
    </source>
</evidence>
<evidence type="ECO:0000313" key="3">
    <source>
        <dbReference type="Proteomes" id="UP000051054"/>
    </source>
</evidence>
<dbReference type="InterPro" id="IPR029039">
    <property type="entry name" value="Flavoprotein-like_sf"/>
</dbReference>
<dbReference type="RefSeq" id="WP_025022640.1">
    <property type="nucleotide sequence ID" value="NZ_AZGD01000018.1"/>
</dbReference>
<dbReference type="Proteomes" id="UP000051054">
    <property type="component" value="Unassembled WGS sequence"/>
</dbReference>
<dbReference type="OrthoDB" id="9812295at2"/>
<name>A0A0R1WX11_9LACO</name>
<dbReference type="GO" id="GO:0016491">
    <property type="term" value="F:oxidoreductase activity"/>
    <property type="evidence" value="ECO:0007669"/>
    <property type="project" value="InterPro"/>
</dbReference>
<dbReference type="Pfam" id="PF03358">
    <property type="entry name" value="FMN_red"/>
    <property type="match status" value="1"/>
</dbReference>
<keyword evidence="3" id="KW-1185">Reference proteome</keyword>
<evidence type="ECO:0000313" key="2">
    <source>
        <dbReference type="EMBL" id="KRM20057.1"/>
    </source>
</evidence>
<gene>
    <name evidence="2" type="ORF">FC40_GL000934</name>
</gene>
<dbReference type="GO" id="GO:0010181">
    <property type="term" value="F:FMN binding"/>
    <property type="evidence" value="ECO:0007669"/>
    <property type="project" value="TreeGrafter"/>
</dbReference>
<organism evidence="2 3">
    <name type="scientific">Ligilactobacillus hayakitensis DSM 18933 = JCM 14209</name>
    <dbReference type="NCBI Taxonomy" id="1423755"/>
    <lineage>
        <taxon>Bacteria</taxon>
        <taxon>Bacillati</taxon>
        <taxon>Bacillota</taxon>
        <taxon>Bacilli</taxon>
        <taxon>Lactobacillales</taxon>
        <taxon>Lactobacillaceae</taxon>
        <taxon>Ligilactobacillus</taxon>
    </lineage>
</organism>
<dbReference type="PANTHER" id="PTHR30543">
    <property type="entry name" value="CHROMATE REDUCTASE"/>
    <property type="match status" value="1"/>
</dbReference>
<accession>A0A0R1WX11</accession>
<dbReference type="InterPro" id="IPR005025">
    <property type="entry name" value="FMN_Rdtase-like_dom"/>
</dbReference>
<dbReference type="PANTHER" id="PTHR30543:SF21">
    <property type="entry name" value="NAD(P)H-DEPENDENT FMN REDUCTASE LOT6"/>
    <property type="match status" value="1"/>
</dbReference>